<protein>
    <submittedName>
        <fullName evidence="1">Uncharacterized protein</fullName>
    </submittedName>
</protein>
<accession>A0ACC0V6M7</accession>
<sequence length="228" mass="23712">MIRQRKKLTPEDPPSQSSSSNSSGMPAGSGGSGSGGLTTGPPSAWSARAQWMFFALASGACAAFNGVFAKLTTTKLTSSLSSTIAEALGLSWSGNLVEVAVRGLFFALNIAFNGVMWALYTQALARGTSTTQVSVMNTSANFVVTALAGLAVFSESLPPVWWAGAALLVAGNVIIGRKDETKDEGGTAPTEAGYEPVPQQQEESVVEEEEEEEEDVADLGDLEGGRTR</sequence>
<organism evidence="1 2">
    <name type="scientific">Trichothecium roseum</name>
    <dbReference type="NCBI Taxonomy" id="47278"/>
    <lineage>
        <taxon>Eukaryota</taxon>
        <taxon>Fungi</taxon>
        <taxon>Dikarya</taxon>
        <taxon>Ascomycota</taxon>
        <taxon>Pezizomycotina</taxon>
        <taxon>Sordariomycetes</taxon>
        <taxon>Hypocreomycetidae</taxon>
        <taxon>Hypocreales</taxon>
        <taxon>Hypocreales incertae sedis</taxon>
        <taxon>Trichothecium</taxon>
    </lineage>
</organism>
<keyword evidence="2" id="KW-1185">Reference proteome</keyword>
<proteinExistence type="predicted"/>
<dbReference type="EMBL" id="CM047942">
    <property type="protein sequence ID" value="KAI9901581.1"/>
    <property type="molecule type" value="Genomic_DNA"/>
</dbReference>
<reference evidence="1" key="1">
    <citation type="submission" date="2022-10" db="EMBL/GenBank/DDBJ databases">
        <title>Complete Genome of Trichothecium roseum strain YXFP-22015, a Plant Pathogen Isolated from Citrus.</title>
        <authorList>
            <person name="Wang Y."/>
            <person name="Zhu L."/>
        </authorList>
    </citation>
    <scope>NUCLEOTIDE SEQUENCE</scope>
    <source>
        <strain evidence="1">YXFP-22015</strain>
    </source>
</reference>
<dbReference type="Proteomes" id="UP001163324">
    <property type="component" value="Chromosome 3"/>
</dbReference>
<evidence type="ECO:0000313" key="1">
    <source>
        <dbReference type="EMBL" id="KAI9901581.1"/>
    </source>
</evidence>
<comment type="caution">
    <text evidence="1">The sequence shown here is derived from an EMBL/GenBank/DDBJ whole genome shotgun (WGS) entry which is preliminary data.</text>
</comment>
<name>A0ACC0V6M7_9HYPO</name>
<evidence type="ECO:0000313" key="2">
    <source>
        <dbReference type="Proteomes" id="UP001163324"/>
    </source>
</evidence>
<gene>
    <name evidence="1" type="ORF">N3K66_003398</name>
</gene>